<gene>
    <name evidence="2" type="ORF">GCM10010326_76780</name>
</gene>
<feature type="region of interest" description="Disordered" evidence="1">
    <location>
        <begin position="48"/>
        <end position="78"/>
    </location>
</feature>
<reference evidence="3" key="1">
    <citation type="journal article" date="2019" name="Int. J. Syst. Evol. Microbiol.">
        <title>The Global Catalogue of Microorganisms (GCM) 10K type strain sequencing project: providing services to taxonomists for standard genome sequencing and annotation.</title>
        <authorList>
            <consortium name="The Broad Institute Genomics Platform"/>
            <consortium name="The Broad Institute Genome Sequencing Center for Infectious Disease"/>
            <person name="Wu L."/>
            <person name="Ma J."/>
        </authorList>
    </citation>
    <scope>NUCLEOTIDE SEQUENCE [LARGE SCALE GENOMIC DNA]</scope>
    <source>
        <strain evidence="3">JCM 4594</strain>
    </source>
</reference>
<dbReference type="Proteomes" id="UP000600946">
    <property type="component" value="Unassembled WGS sequence"/>
</dbReference>
<accession>A0ABQ3B1N7</accession>
<evidence type="ECO:0000256" key="1">
    <source>
        <dbReference type="SAM" id="MobiDB-lite"/>
    </source>
</evidence>
<evidence type="ECO:0000313" key="2">
    <source>
        <dbReference type="EMBL" id="GGY71249.1"/>
    </source>
</evidence>
<evidence type="ECO:0000313" key="3">
    <source>
        <dbReference type="Proteomes" id="UP000600946"/>
    </source>
</evidence>
<dbReference type="EMBL" id="BMUU01000026">
    <property type="protein sequence ID" value="GGY71249.1"/>
    <property type="molecule type" value="Genomic_DNA"/>
</dbReference>
<name>A0ABQ3B1N7_9ACTN</name>
<protein>
    <submittedName>
        <fullName evidence="2">Uncharacterized protein</fullName>
    </submittedName>
</protein>
<comment type="caution">
    <text evidence="2">The sequence shown here is derived from an EMBL/GenBank/DDBJ whole genome shotgun (WGS) entry which is preliminary data.</text>
</comment>
<keyword evidence="3" id="KW-1185">Reference proteome</keyword>
<sequence>MTVEETTEHCDDAEKHNADRIEKLDLAGCRISYHAATLRASTHLLPTALSAPPSRRLGGGPVSGAVRNGPAQRSTVAP</sequence>
<organism evidence="2 3">
    <name type="scientific">Streptomyces xanthochromogenes</name>
    <dbReference type="NCBI Taxonomy" id="67384"/>
    <lineage>
        <taxon>Bacteria</taxon>
        <taxon>Bacillati</taxon>
        <taxon>Actinomycetota</taxon>
        <taxon>Actinomycetes</taxon>
        <taxon>Kitasatosporales</taxon>
        <taxon>Streptomycetaceae</taxon>
        <taxon>Streptomyces</taxon>
    </lineage>
</organism>
<proteinExistence type="predicted"/>